<dbReference type="AlphaFoldDB" id="A0A2M7BMU0"/>
<protein>
    <submittedName>
        <fullName evidence="1">Exonuclease</fullName>
    </submittedName>
</protein>
<sequence length="170" mass="19602">MDKVVNDDNLKGLVFVDCESNGPCPDMGELTEFGAVIYPSRLSFHGILYGLRPSVNPDLNNKLGDKRDPVDVFVKFEKWLLENIEGRPIFVSDNPAFDWQWINYMFHHTIGRNPFGYSARRISDFYAGLVGNFRSTQKWKRLRVTKHDHNPVNDALGNLEAFERIIKGER</sequence>
<dbReference type="GO" id="GO:0003676">
    <property type="term" value="F:nucleic acid binding"/>
    <property type="evidence" value="ECO:0007669"/>
    <property type="project" value="InterPro"/>
</dbReference>
<evidence type="ECO:0000313" key="1">
    <source>
        <dbReference type="EMBL" id="PIV06787.1"/>
    </source>
</evidence>
<dbReference type="Proteomes" id="UP000229191">
    <property type="component" value="Unassembled WGS sequence"/>
</dbReference>
<proteinExistence type="predicted"/>
<organism evidence="1 2">
    <name type="scientific">Candidatus Shapirobacteria bacterium CG03_land_8_20_14_0_80_35_14</name>
    <dbReference type="NCBI Taxonomy" id="1974878"/>
    <lineage>
        <taxon>Bacteria</taxon>
        <taxon>Candidatus Shapironibacteriota</taxon>
    </lineage>
</organism>
<reference evidence="2" key="1">
    <citation type="submission" date="2017-09" db="EMBL/GenBank/DDBJ databases">
        <title>Depth-based differentiation of microbial function through sediment-hosted aquifers and enrichment of novel symbionts in the deep terrestrial subsurface.</title>
        <authorList>
            <person name="Probst A.J."/>
            <person name="Ladd B."/>
            <person name="Jarett J.K."/>
            <person name="Geller-Mcgrath D.E."/>
            <person name="Sieber C.M.K."/>
            <person name="Emerson J.B."/>
            <person name="Anantharaman K."/>
            <person name="Thomas B.C."/>
            <person name="Malmstrom R."/>
            <person name="Stieglmeier M."/>
            <person name="Klingl A."/>
            <person name="Woyke T."/>
            <person name="Ryan C.M."/>
            <person name="Banfield J.F."/>
        </authorList>
    </citation>
    <scope>NUCLEOTIDE SEQUENCE [LARGE SCALE GENOMIC DNA]</scope>
</reference>
<dbReference type="GO" id="GO:0004527">
    <property type="term" value="F:exonuclease activity"/>
    <property type="evidence" value="ECO:0007669"/>
    <property type="project" value="UniProtKB-KW"/>
</dbReference>
<dbReference type="EMBL" id="PEVB01000102">
    <property type="protein sequence ID" value="PIV06787.1"/>
    <property type="molecule type" value="Genomic_DNA"/>
</dbReference>
<dbReference type="SUPFAM" id="SSF53098">
    <property type="entry name" value="Ribonuclease H-like"/>
    <property type="match status" value="1"/>
</dbReference>
<name>A0A2M7BMU0_9BACT</name>
<gene>
    <name evidence="1" type="ORF">COS53_03740</name>
</gene>
<dbReference type="Gene3D" id="3.30.420.10">
    <property type="entry name" value="Ribonuclease H-like superfamily/Ribonuclease H"/>
    <property type="match status" value="1"/>
</dbReference>
<keyword evidence="1" id="KW-0378">Hydrolase</keyword>
<keyword evidence="1" id="KW-0540">Nuclease</keyword>
<accession>A0A2M7BMU0</accession>
<comment type="caution">
    <text evidence="1">The sequence shown here is derived from an EMBL/GenBank/DDBJ whole genome shotgun (WGS) entry which is preliminary data.</text>
</comment>
<dbReference type="InterPro" id="IPR036397">
    <property type="entry name" value="RNaseH_sf"/>
</dbReference>
<dbReference type="InterPro" id="IPR012337">
    <property type="entry name" value="RNaseH-like_sf"/>
</dbReference>
<evidence type="ECO:0000313" key="2">
    <source>
        <dbReference type="Proteomes" id="UP000229191"/>
    </source>
</evidence>
<keyword evidence="1" id="KW-0269">Exonuclease</keyword>